<dbReference type="GO" id="GO:0005524">
    <property type="term" value="F:ATP binding"/>
    <property type="evidence" value="ECO:0007669"/>
    <property type="project" value="UniProtKB-UniRule"/>
</dbReference>
<comment type="subcellular location">
    <subcellularLocation>
        <location evidence="5">Cytoplasm</location>
    </subcellularLocation>
</comment>
<comment type="similarity">
    <text evidence="1 5">Belongs to the CoaE family.</text>
</comment>
<evidence type="ECO:0000256" key="2">
    <source>
        <dbReference type="ARBA" id="ARBA00022741"/>
    </source>
</evidence>
<dbReference type="Pfam" id="PF01121">
    <property type="entry name" value="CoaE"/>
    <property type="match status" value="1"/>
</dbReference>
<keyword evidence="5 7" id="KW-0808">Transferase</keyword>
<dbReference type="NCBIfam" id="TIGR00152">
    <property type="entry name" value="dephospho-CoA kinase"/>
    <property type="match status" value="1"/>
</dbReference>
<accession>A0A939IKF0</accession>
<evidence type="ECO:0000256" key="1">
    <source>
        <dbReference type="ARBA" id="ARBA00009018"/>
    </source>
</evidence>
<dbReference type="SUPFAM" id="SSF52540">
    <property type="entry name" value="P-loop containing nucleoside triphosphate hydrolases"/>
    <property type="match status" value="1"/>
</dbReference>
<keyword evidence="5 7" id="KW-0418">Kinase</keyword>
<keyword evidence="8" id="KW-1185">Reference proteome</keyword>
<comment type="caution">
    <text evidence="7">The sequence shown here is derived from an EMBL/GenBank/DDBJ whole genome shotgun (WGS) entry which is preliminary data.</text>
</comment>
<dbReference type="CDD" id="cd02022">
    <property type="entry name" value="DPCK"/>
    <property type="match status" value="1"/>
</dbReference>
<reference evidence="7" key="1">
    <citation type="submission" date="2021-02" db="EMBL/GenBank/DDBJ databases">
        <title>PHA producing bacteria isolated from coastal sediment in Guangdong, Shenzhen.</title>
        <authorList>
            <person name="Zheng W."/>
            <person name="Yu S."/>
            <person name="Huang Y."/>
        </authorList>
    </citation>
    <scope>NUCLEOTIDE SEQUENCE</scope>
    <source>
        <strain evidence="7">TN14-10</strain>
    </source>
</reference>
<dbReference type="GO" id="GO:0005737">
    <property type="term" value="C:cytoplasm"/>
    <property type="evidence" value="ECO:0007669"/>
    <property type="project" value="UniProtKB-SubCell"/>
</dbReference>
<gene>
    <name evidence="5" type="primary">coaE</name>
    <name evidence="7" type="ORF">JYP50_02235</name>
</gene>
<comment type="catalytic activity">
    <reaction evidence="5">
        <text>3'-dephospho-CoA + ATP = ADP + CoA + H(+)</text>
        <dbReference type="Rhea" id="RHEA:18245"/>
        <dbReference type="ChEBI" id="CHEBI:15378"/>
        <dbReference type="ChEBI" id="CHEBI:30616"/>
        <dbReference type="ChEBI" id="CHEBI:57287"/>
        <dbReference type="ChEBI" id="CHEBI:57328"/>
        <dbReference type="ChEBI" id="CHEBI:456216"/>
        <dbReference type="EC" id="2.7.1.24"/>
    </reaction>
</comment>
<evidence type="ECO:0000313" key="7">
    <source>
        <dbReference type="EMBL" id="MBN7795390.1"/>
    </source>
</evidence>
<evidence type="ECO:0000256" key="4">
    <source>
        <dbReference type="ARBA" id="ARBA00022993"/>
    </source>
</evidence>
<evidence type="ECO:0000313" key="8">
    <source>
        <dbReference type="Proteomes" id="UP000664303"/>
    </source>
</evidence>
<dbReference type="InterPro" id="IPR001977">
    <property type="entry name" value="Depp_CoAkinase"/>
</dbReference>
<dbReference type="InterPro" id="IPR027417">
    <property type="entry name" value="P-loop_NTPase"/>
</dbReference>
<evidence type="ECO:0000256" key="5">
    <source>
        <dbReference type="HAMAP-Rule" id="MF_00376"/>
    </source>
</evidence>
<dbReference type="RefSeq" id="WP_206558814.1">
    <property type="nucleotide sequence ID" value="NZ_JAFKCZ010000001.1"/>
</dbReference>
<dbReference type="PANTHER" id="PTHR10695:SF46">
    <property type="entry name" value="BIFUNCTIONAL COENZYME A SYNTHASE-RELATED"/>
    <property type="match status" value="1"/>
</dbReference>
<proteinExistence type="inferred from homology"/>
<comment type="pathway">
    <text evidence="5">Cofactor biosynthesis; coenzyme A biosynthesis; CoA from (R)-pantothenate: step 5/5.</text>
</comment>
<sequence>MALVVGITGGIGSGKSALTNYLEARGITVVDADLAARVVVEPGQPALEAIAAHFGRDILLTDGGLDRAALRKRVFDDPGERRWLERLTHPLIGEEIERQLAASTSAYTVLSSPLLLEGEQSRWTDLVVVVDVPVETQVARTMARDDNDEAQVRRIIAAQMERDQRLDRADIIIDNSGTLADLEEQAAELHKELLARAELG</sequence>
<evidence type="ECO:0000256" key="6">
    <source>
        <dbReference type="NCBIfam" id="TIGR00152"/>
    </source>
</evidence>
<dbReference type="EC" id="2.7.1.24" evidence="5 6"/>
<evidence type="ECO:0000256" key="3">
    <source>
        <dbReference type="ARBA" id="ARBA00022840"/>
    </source>
</evidence>
<dbReference type="PROSITE" id="PS51219">
    <property type="entry name" value="DPCK"/>
    <property type="match status" value="1"/>
</dbReference>
<dbReference type="Proteomes" id="UP000664303">
    <property type="component" value="Unassembled WGS sequence"/>
</dbReference>
<name>A0A939IKF0_9GAMM</name>
<dbReference type="PANTHER" id="PTHR10695">
    <property type="entry name" value="DEPHOSPHO-COA KINASE-RELATED"/>
    <property type="match status" value="1"/>
</dbReference>
<organism evidence="7 8">
    <name type="scientific">Parahaliea mediterranea</name>
    <dbReference type="NCBI Taxonomy" id="651086"/>
    <lineage>
        <taxon>Bacteria</taxon>
        <taxon>Pseudomonadati</taxon>
        <taxon>Pseudomonadota</taxon>
        <taxon>Gammaproteobacteria</taxon>
        <taxon>Cellvibrionales</taxon>
        <taxon>Halieaceae</taxon>
        <taxon>Parahaliea</taxon>
    </lineage>
</organism>
<keyword evidence="5" id="KW-0963">Cytoplasm</keyword>
<keyword evidence="4 5" id="KW-0173">Coenzyme A biosynthesis</keyword>
<keyword evidence="2 5" id="KW-0547">Nucleotide-binding</keyword>
<keyword evidence="3 5" id="KW-0067">ATP-binding</keyword>
<feature type="binding site" evidence="5">
    <location>
        <begin position="12"/>
        <end position="17"/>
    </location>
    <ligand>
        <name>ATP</name>
        <dbReference type="ChEBI" id="CHEBI:30616"/>
    </ligand>
</feature>
<comment type="function">
    <text evidence="5">Catalyzes the phosphorylation of the 3'-hydroxyl group of dephosphocoenzyme A to form coenzyme A.</text>
</comment>
<dbReference type="HAMAP" id="MF_00376">
    <property type="entry name" value="Dephospho_CoA_kinase"/>
    <property type="match status" value="1"/>
</dbReference>
<dbReference type="Gene3D" id="3.40.50.300">
    <property type="entry name" value="P-loop containing nucleotide triphosphate hydrolases"/>
    <property type="match status" value="1"/>
</dbReference>
<protein>
    <recommendedName>
        <fullName evidence="5 6">Dephospho-CoA kinase</fullName>
        <ecNumber evidence="5 6">2.7.1.24</ecNumber>
    </recommendedName>
    <alternativeName>
        <fullName evidence="5">Dephosphocoenzyme A kinase</fullName>
    </alternativeName>
</protein>
<dbReference type="GO" id="GO:0015937">
    <property type="term" value="P:coenzyme A biosynthetic process"/>
    <property type="evidence" value="ECO:0007669"/>
    <property type="project" value="UniProtKB-UniRule"/>
</dbReference>
<dbReference type="GO" id="GO:0004140">
    <property type="term" value="F:dephospho-CoA kinase activity"/>
    <property type="evidence" value="ECO:0007669"/>
    <property type="project" value="UniProtKB-UniRule"/>
</dbReference>
<dbReference type="AlphaFoldDB" id="A0A939IKF0"/>
<dbReference type="EMBL" id="JAFKCZ010000001">
    <property type="protein sequence ID" value="MBN7795390.1"/>
    <property type="molecule type" value="Genomic_DNA"/>
</dbReference>